<accession>A0A9N9IBG8</accession>
<proteinExistence type="predicted"/>
<dbReference type="Proteomes" id="UP000789405">
    <property type="component" value="Unassembled WGS sequence"/>
</dbReference>
<keyword evidence="2" id="KW-1185">Reference proteome</keyword>
<protein>
    <submittedName>
        <fullName evidence="1">22793_t:CDS:1</fullName>
    </submittedName>
</protein>
<reference evidence="1" key="1">
    <citation type="submission" date="2021-06" db="EMBL/GenBank/DDBJ databases">
        <authorList>
            <person name="Kallberg Y."/>
            <person name="Tangrot J."/>
            <person name="Rosling A."/>
        </authorList>
    </citation>
    <scope>NUCLEOTIDE SEQUENCE</scope>
    <source>
        <strain evidence="1">MA453B</strain>
    </source>
</reference>
<gene>
    <name evidence="1" type="ORF">DERYTH_LOCUS14872</name>
</gene>
<sequence length="170" mass="19641">MLQGSDISNNEFIAISSNTLILISKAHSLSIRFIELSEFDTIRVEIFANSGSGQLYKEISKAISKKHKFGKIWGLGKRIMVNAIEYSNDEIYCEILDFFFIMDIQNSIERQLRGRPKSGSKRIKSILEKLNNKTKYKCKICKQIDYNSKTCKEKELSDVNSNEENEEIKR</sequence>
<organism evidence="1 2">
    <name type="scientific">Dentiscutata erythropus</name>
    <dbReference type="NCBI Taxonomy" id="1348616"/>
    <lineage>
        <taxon>Eukaryota</taxon>
        <taxon>Fungi</taxon>
        <taxon>Fungi incertae sedis</taxon>
        <taxon>Mucoromycota</taxon>
        <taxon>Glomeromycotina</taxon>
        <taxon>Glomeromycetes</taxon>
        <taxon>Diversisporales</taxon>
        <taxon>Gigasporaceae</taxon>
        <taxon>Dentiscutata</taxon>
    </lineage>
</organism>
<name>A0A9N9IBG8_9GLOM</name>
<dbReference type="EMBL" id="CAJVPY010011561">
    <property type="protein sequence ID" value="CAG8727986.1"/>
    <property type="molecule type" value="Genomic_DNA"/>
</dbReference>
<evidence type="ECO:0000313" key="2">
    <source>
        <dbReference type="Proteomes" id="UP000789405"/>
    </source>
</evidence>
<dbReference type="OrthoDB" id="2430843at2759"/>
<evidence type="ECO:0000313" key="1">
    <source>
        <dbReference type="EMBL" id="CAG8727986.1"/>
    </source>
</evidence>
<comment type="caution">
    <text evidence="1">The sequence shown here is derived from an EMBL/GenBank/DDBJ whole genome shotgun (WGS) entry which is preliminary data.</text>
</comment>
<dbReference type="AlphaFoldDB" id="A0A9N9IBG8"/>